<dbReference type="Pfam" id="PF02668">
    <property type="entry name" value="TauD"/>
    <property type="match status" value="1"/>
</dbReference>
<proteinExistence type="inferred from homology"/>
<dbReference type="GO" id="GO:0005739">
    <property type="term" value="C:mitochondrion"/>
    <property type="evidence" value="ECO:0007669"/>
    <property type="project" value="TreeGrafter"/>
</dbReference>
<dbReference type="InterPro" id="IPR038492">
    <property type="entry name" value="GBBH-like_N_sf"/>
</dbReference>
<reference evidence="9 10" key="1">
    <citation type="submission" date="2019-06" db="EMBL/GenBank/DDBJ databases">
        <title>Genome Sequence of the Brown Rot Fungal Pathogen Monilinia laxa.</title>
        <authorList>
            <person name="De Miccolis Angelini R.M."/>
            <person name="Landi L."/>
            <person name="Abate D."/>
            <person name="Pollastro S."/>
            <person name="Romanazzi G."/>
            <person name="Faretra F."/>
        </authorList>
    </citation>
    <scope>NUCLEOTIDE SEQUENCE [LARGE SCALE GENOMIC DNA]</scope>
    <source>
        <strain evidence="9 10">Mlax316</strain>
    </source>
</reference>
<protein>
    <recommendedName>
        <fullName evidence="8">TauD/TfdA-like domain-containing protein</fullName>
    </recommendedName>
</protein>
<dbReference type="GO" id="GO:0046872">
    <property type="term" value="F:metal ion binding"/>
    <property type="evidence" value="ECO:0007669"/>
    <property type="project" value="UniProtKB-KW"/>
</dbReference>
<evidence type="ECO:0000256" key="4">
    <source>
        <dbReference type="ARBA" id="ARBA00022964"/>
    </source>
</evidence>
<dbReference type="GO" id="GO:0045329">
    <property type="term" value="P:carnitine biosynthetic process"/>
    <property type="evidence" value="ECO:0007669"/>
    <property type="project" value="TreeGrafter"/>
</dbReference>
<keyword evidence="3" id="KW-0479">Metal-binding</keyword>
<evidence type="ECO:0000256" key="2">
    <source>
        <dbReference type="ARBA" id="ARBA00008654"/>
    </source>
</evidence>
<dbReference type="Proteomes" id="UP000326757">
    <property type="component" value="Unassembled WGS sequence"/>
</dbReference>
<accession>A0A5N6JT05</accession>
<feature type="compositionally biased region" description="Basic and acidic residues" evidence="7">
    <location>
        <begin position="113"/>
        <end position="125"/>
    </location>
</feature>
<comment type="similarity">
    <text evidence="2">Belongs to the gamma-BBH/TMLD family.</text>
</comment>
<dbReference type="InterPro" id="IPR042098">
    <property type="entry name" value="TauD-like_sf"/>
</dbReference>
<dbReference type="SUPFAM" id="SSF51197">
    <property type="entry name" value="Clavaminate synthase-like"/>
    <property type="match status" value="1"/>
</dbReference>
<gene>
    <name evidence="9" type="ORF">EYC80_007950</name>
</gene>
<evidence type="ECO:0000256" key="6">
    <source>
        <dbReference type="ARBA" id="ARBA00023004"/>
    </source>
</evidence>
<name>A0A5N6JT05_MONLA</name>
<dbReference type="Gene3D" id="3.30.2020.30">
    <property type="match status" value="1"/>
</dbReference>
<keyword evidence="5" id="KW-0560">Oxidoreductase</keyword>
<evidence type="ECO:0000256" key="5">
    <source>
        <dbReference type="ARBA" id="ARBA00023002"/>
    </source>
</evidence>
<keyword evidence="10" id="KW-1185">Reference proteome</keyword>
<keyword evidence="4" id="KW-0223">Dioxygenase</keyword>
<organism evidence="9 10">
    <name type="scientific">Monilinia laxa</name>
    <name type="common">Brown rot fungus</name>
    <name type="synonym">Sclerotinia laxa</name>
    <dbReference type="NCBI Taxonomy" id="61186"/>
    <lineage>
        <taxon>Eukaryota</taxon>
        <taxon>Fungi</taxon>
        <taxon>Dikarya</taxon>
        <taxon>Ascomycota</taxon>
        <taxon>Pezizomycotina</taxon>
        <taxon>Leotiomycetes</taxon>
        <taxon>Helotiales</taxon>
        <taxon>Sclerotiniaceae</taxon>
        <taxon>Monilinia</taxon>
    </lineage>
</organism>
<keyword evidence="6" id="KW-0408">Iron</keyword>
<dbReference type="OrthoDB" id="406634at2759"/>
<dbReference type="EMBL" id="VIGI01000013">
    <property type="protein sequence ID" value="KAB8292208.1"/>
    <property type="molecule type" value="Genomic_DNA"/>
</dbReference>
<evidence type="ECO:0000313" key="9">
    <source>
        <dbReference type="EMBL" id="KAB8292208.1"/>
    </source>
</evidence>
<comment type="cofactor">
    <cofactor evidence="1">
        <name>Fe(2+)</name>
        <dbReference type="ChEBI" id="CHEBI:29033"/>
    </cofactor>
</comment>
<dbReference type="PANTHER" id="PTHR10696">
    <property type="entry name" value="GAMMA-BUTYROBETAINE HYDROXYLASE-RELATED"/>
    <property type="match status" value="1"/>
</dbReference>
<evidence type="ECO:0000256" key="7">
    <source>
        <dbReference type="SAM" id="MobiDB-lite"/>
    </source>
</evidence>
<dbReference type="AlphaFoldDB" id="A0A5N6JT05"/>
<dbReference type="InterPro" id="IPR003819">
    <property type="entry name" value="TauD/TfdA-like"/>
</dbReference>
<dbReference type="PANTHER" id="PTHR10696:SF25">
    <property type="entry name" value="OXIDOREDUCTASE AIM17-RELATED"/>
    <property type="match status" value="1"/>
</dbReference>
<evidence type="ECO:0000259" key="8">
    <source>
        <dbReference type="Pfam" id="PF02668"/>
    </source>
</evidence>
<feature type="domain" description="TauD/TfdA-like" evidence="8">
    <location>
        <begin position="261"/>
        <end position="503"/>
    </location>
</feature>
<evidence type="ECO:0000313" key="10">
    <source>
        <dbReference type="Proteomes" id="UP000326757"/>
    </source>
</evidence>
<feature type="region of interest" description="Disordered" evidence="7">
    <location>
        <begin position="36"/>
        <end position="125"/>
    </location>
</feature>
<comment type="caution">
    <text evidence="9">The sequence shown here is derived from an EMBL/GenBank/DDBJ whole genome shotgun (WGS) entry which is preliminary data.</text>
</comment>
<dbReference type="GO" id="GO:0051213">
    <property type="term" value="F:dioxygenase activity"/>
    <property type="evidence" value="ECO:0007669"/>
    <property type="project" value="UniProtKB-KW"/>
</dbReference>
<evidence type="ECO:0000256" key="3">
    <source>
        <dbReference type="ARBA" id="ARBA00022723"/>
    </source>
</evidence>
<sequence>MSALRFGINCSRRASTSCALLTAPRVSRYHRRLFLDQSKDINQQSHSNKSPDSDPPRIPTYHRRLSLDQSIDIKQPSHGNKSPDSDPPRVPTYHRKLSLDQSKDINQPSHNNKSPDSDPTDPKDAKLPVRVEIVNGDETIQKNTPQVIKVNGVAYPSLFLRDSCSCHRCVDSSSKQKNFQTSDIPPMIKATSILPGEDGDSEISISWENDIPAYGSSHVSSFSKKFFDTHSSNKAYQSDRHNNLVPVIWNAKSIARDLQYVTYDDYVNTDEGLFRALIMLRDYGLLILRGVPDSELSVVNIAKRIGNLRDTLYGVTWDVKSVPQAKNVAYTSKYLGLHMDLLYMTNPPGFQFLHCLRNTCSGGSSIFSDSFHAATQLDEHNFATLCKKEVGYHYRNAGEHYYYRHPVIVAQEAERGKKRSHMDTPLRFVNYSPPFQASFDKSSCSMQLAEALRQFASRVEAPENMFEYRLQDGECVIFNNRRVLHGRREFDTSAGERWFKGAYIDTDVFMSRYRVLAEKYQDHDQDFLVSHARYINWDMVNPETGRMESDPHKVWERSRDLPQTEGYANII</sequence>
<dbReference type="CDD" id="cd00250">
    <property type="entry name" value="CAS_like"/>
    <property type="match status" value="1"/>
</dbReference>
<evidence type="ECO:0000256" key="1">
    <source>
        <dbReference type="ARBA" id="ARBA00001954"/>
    </source>
</evidence>
<dbReference type="Gene3D" id="3.60.130.10">
    <property type="entry name" value="Clavaminate synthase-like"/>
    <property type="match status" value="1"/>
</dbReference>
<dbReference type="InterPro" id="IPR050411">
    <property type="entry name" value="AlphaKG_dependent_hydroxylases"/>
</dbReference>